<evidence type="ECO:0000256" key="1">
    <source>
        <dbReference type="SAM" id="Phobius"/>
    </source>
</evidence>
<keyword evidence="3" id="KW-1185">Reference proteome</keyword>
<evidence type="ECO:0000313" key="2">
    <source>
        <dbReference type="EMBL" id="VVJ17758.1"/>
    </source>
</evidence>
<name>A0A6I8LMV3_9PSEU</name>
<dbReference type="Proteomes" id="UP000399805">
    <property type="component" value="Unassembled WGS sequence"/>
</dbReference>
<feature type="transmembrane region" description="Helical" evidence="1">
    <location>
        <begin position="206"/>
        <end position="226"/>
    </location>
</feature>
<feature type="transmembrane region" description="Helical" evidence="1">
    <location>
        <begin position="238"/>
        <end position="261"/>
    </location>
</feature>
<keyword evidence="1" id="KW-1133">Transmembrane helix</keyword>
<reference evidence="2 3" key="1">
    <citation type="submission" date="2019-09" db="EMBL/GenBank/DDBJ databases">
        <authorList>
            <person name="Leyn A S."/>
        </authorList>
    </citation>
    <scope>NUCLEOTIDE SEQUENCE [LARGE SCALE GENOMIC DNA]</scope>
    <source>
        <strain evidence="2">AA231_1</strain>
    </source>
</reference>
<protein>
    <submittedName>
        <fullName evidence="2">Uncharacterized protein</fullName>
    </submittedName>
</protein>
<proteinExistence type="predicted"/>
<keyword evidence="1" id="KW-0472">Membrane</keyword>
<dbReference type="RefSeq" id="WP_230862477.1">
    <property type="nucleotide sequence ID" value="NZ_CABVGP010000001.1"/>
</dbReference>
<keyword evidence="1" id="KW-0812">Transmembrane</keyword>
<feature type="transmembrane region" description="Helical" evidence="1">
    <location>
        <begin position="39"/>
        <end position="58"/>
    </location>
</feature>
<accession>A0A6I8LMV3</accession>
<feature type="transmembrane region" description="Helical" evidence="1">
    <location>
        <begin position="64"/>
        <end position="88"/>
    </location>
</feature>
<sequence length="353" mass="38000">MDIATGADRVRVHEPVPNVPSGAEPLFAGYVRLLTKATVVRMVLSGVLVTFGVVLVLTERRGSALPYFYFAVFGLTLAQWSYVLSLYVRLRRHFGEPYHRFDVAPDGLLVKGTRVSARLPDGRWLRTRLPAGARTQLAGERRLWVLGTGPRVFVRPPGAMWVRAGRIEDAPHPGAKPAEPVSRHPTPPRLDPVLAAQRAFQVRRTLVSAVIFLAVGAAGLAMVPIVRFDPDGIAGPAAVGGLAGGSTVSLLLGLLMVAGILRIRRPITEETWVELRVALDAPLAPRTPGAVRLTGWALHPDGRQTRFRLVADVSLAANVATTGQLWLQGYPRPGKPSKAGVPGYPCGGSFRLA</sequence>
<dbReference type="EMBL" id="CABVGP010000001">
    <property type="protein sequence ID" value="VVJ17758.1"/>
    <property type="molecule type" value="Genomic_DNA"/>
</dbReference>
<gene>
    <name evidence="2" type="ORF">AA23TX_02779</name>
</gene>
<organism evidence="2 3">
    <name type="scientific">Amycolatopsis camponoti</name>
    <dbReference type="NCBI Taxonomy" id="2606593"/>
    <lineage>
        <taxon>Bacteria</taxon>
        <taxon>Bacillati</taxon>
        <taxon>Actinomycetota</taxon>
        <taxon>Actinomycetes</taxon>
        <taxon>Pseudonocardiales</taxon>
        <taxon>Pseudonocardiaceae</taxon>
        <taxon>Amycolatopsis</taxon>
    </lineage>
</organism>
<dbReference type="AlphaFoldDB" id="A0A6I8LMV3"/>
<evidence type="ECO:0000313" key="3">
    <source>
        <dbReference type="Proteomes" id="UP000399805"/>
    </source>
</evidence>